<reference evidence="2 3" key="1">
    <citation type="submission" date="2018-08" db="EMBL/GenBank/DDBJ databases">
        <title>Sequencing the genomes of 1000 actinobacteria strains.</title>
        <authorList>
            <person name="Klenk H.-P."/>
        </authorList>
    </citation>
    <scope>NUCLEOTIDE SEQUENCE [LARGE SCALE GENOMIC DNA]</scope>
    <source>
        <strain evidence="2 3">DSM 44099</strain>
    </source>
</reference>
<feature type="transmembrane region" description="Helical" evidence="1">
    <location>
        <begin position="87"/>
        <end position="104"/>
    </location>
</feature>
<feature type="transmembrane region" description="Helical" evidence="1">
    <location>
        <begin position="116"/>
        <end position="137"/>
    </location>
</feature>
<dbReference type="OrthoDB" id="5114731at2"/>
<keyword evidence="1" id="KW-0812">Transmembrane</keyword>
<feature type="transmembrane region" description="Helical" evidence="1">
    <location>
        <begin position="54"/>
        <end position="75"/>
    </location>
</feature>
<dbReference type="RefSeq" id="WP_116070261.1">
    <property type="nucleotide sequence ID" value="NZ_BONB01000049.1"/>
</dbReference>
<proteinExistence type="predicted"/>
<organism evidence="2 3">
    <name type="scientific">Asanoa ferruginea</name>
    <dbReference type="NCBI Taxonomy" id="53367"/>
    <lineage>
        <taxon>Bacteria</taxon>
        <taxon>Bacillati</taxon>
        <taxon>Actinomycetota</taxon>
        <taxon>Actinomycetes</taxon>
        <taxon>Micromonosporales</taxon>
        <taxon>Micromonosporaceae</taxon>
        <taxon>Asanoa</taxon>
    </lineage>
</organism>
<sequence length="203" mass="22893">MPPERRKRPRDDLLSGFSHTEHTQELRAFFATTITASLVAWDLMFTLGAYHTVFYSRLFQILVLSSTLLLGTIVLRRYISVRPWTRAVLSVPLVWLAMRLIAPFGRTSRAAHILDLTLITVMLVSVPFTLWAAARIVAPEYFELPDRRFRVAVATIVVIVGVTALLVGQFNFRFTTCHEYDIAGDNPPANCFNAPPRPALLPP</sequence>
<gene>
    <name evidence="2" type="ORF">DFJ67_5073</name>
</gene>
<evidence type="ECO:0000256" key="1">
    <source>
        <dbReference type="SAM" id="Phobius"/>
    </source>
</evidence>
<accession>A0A3D9ZPD6</accession>
<evidence type="ECO:0000313" key="3">
    <source>
        <dbReference type="Proteomes" id="UP000256913"/>
    </source>
</evidence>
<keyword evidence="1" id="KW-0472">Membrane</keyword>
<comment type="caution">
    <text evidence="2">The sequence shown here is derived from an EMBL/GenBank/DDBJ whole genome shotgun (WGS) entry which is preliminary data.</text>
</comment>
<feature type="transmembrane region" description="Helical" evidence="1">
    <location>
        <begin position="28"/>
        <end position="48"/>
    </location>
</feature>
<dbReference type="AlphaFoldDB" id="A0A3D9ZPD6"/>
<keyword evidence="3" id="KW-1185">Reference proteome</keyword>
<evidence type="ECO:0000313" key="2">
    <source>
        <dbReference type="EMBL" id="REF99047.1"/>
    </source>
</evidence>
<name>A0A3D9ZPD6_9ACTN</name>
<dbReference type="EMBL" id="QUMQ01000001">
    <property type="protein sequence ID" value="REF99047.1"/>
    <property type="molecule type" value="Genomic_DNA"/>
</dbReference>
<keyword evidence="1" id="KW-1133">Transmembrane helix</keyword>
<dbReference type="Proteomes" id="UP000256913">
    <property type="component" value="Unassembled WGS sequence"/>
</dbReference>
<protein>
    <submittedName>
        <fullName evidence="2">Uncharacterized protein</fullName>
    </submittedName>
</protein>
<feature type="transmembrane region" description="Helical" evidence="1">
    <location>
        <begin position="149"/>
        <end position="170"/>
    </location>
</feature>